<dbReference type="EMBL" id="AZIL01001101">
    <property type="protein sequence ID" value="EWM24825.1"/>
    <property type="molecule type" value="Genomic_DNA"/>
</dbReference>
<feature type="region of interest" description="Disordered" evidence="1">
    <location>
        <begin position="118"/>
        <end position="140"/>
    </location>
</feature>
<organism evidence="2 3">
    <name type="scientific">Nannochloropsis gaditana</name>
    <dbReference type="NCBI Taxonomy" id="72520"/>
    <lineage>
        <taxon>Eukaryota</taxon>
        <taxon>Sar</taxon>
        <taxon>Stramenopiles</taxon>
        <taxon>Ochrophyta</taxon>
        <taxon>Eustigmatophyceae</taxon>
        <taxon>Eustigmatales</taxon>
        <taxon>Monodopsidaceae</taxon>
        <taxon>Nannochloropsis</taxon>
    </lineage>
</organism>
<protein>
    <submittedName>
        <fullName evidence="2">Uncharacterized protein</fullName>
    </submittedName>
</protein>
<comment type="caution">
    <text evidence="2">The sequence shown here is derived from an EMBL/GenBank/DDBJ whole genome shotgun (WGS) entry which is preliminary data.</text>
</comment>
<dbReference type="AlphaFoldDB" id="W7TCT4"/>
<reference evidence="2 3" key="1">
    <citation type="journal article" date="2014" name="Mol. Plant">
        <title>Chromosome Scale Genome Assembly and Transcriptome Profiling of Nannochloropsis gaditana in Nitrogen Depletion.</title>
        <authorList>
            <person name="Corteggiani Carpinelli E."/>
            <person name="Telatin A."/>
            <person name="Vitulo N."/>
            <person name="Forcato C."/>
            <person name="D'Angelo M."/>
            <person name="Schiavon R."/>
            <person name="Vezzi A."/>
            <person name="Giacometti G.M."/>
            <person name="Morosinotto T."/>
            <person name="Valle G."/>
        </authorList>
    </citation>
    <scope>NUCLEOTIDE SEQUENCE [LARGE SCALE GENOMIC DNA]</scope>
    <source>
        <strain evidence="2 3">B-31</strain>
    </source>
</reference>
<dbReference type="Proteomes" id="UP000019335">
    <property type="component" value="Chromosome 12"/>
</dbReference>
<proteinExistence type="predicted"/>
<evidence type="ECO:0000256" key="1">
    <source>
        <dbReference type="SAM" id="MobiDB-lite"/>
    </source>
</evidence>
<gene>
    <name evidence="2" type="ORF">Naga_100234g1</name>
</gene>
<accession>W7TCT4</accession>
<sequence>MREVAVQIETLPPPMQEKSYKLMNRTVVNLQDKLGFILASGVSWETILRLIQAELRAFREEGIDPLSESVARELFFVAASKVFPDLPLDEWNRNVESLSDRTRKLWWESQMKMDDLLPPSSSYPSSTLEGPPSLPSAMRLRSPSSLYSSYSSSNRTLAAAATGNDLKRWLESLEAALILAGVGIVDDSGKTPTAALREVGENLERLKQQSEDLLLLIEDEIRYIAKGGKPETSIKHLGESVKRYASEYTRLVPEEWRKSLNLPPASPLPPPPYKKREEIVHEIIEIDEEELEAMVGDEEGDWF</sequence>
<keyword evidence="3" id="KW-1185">Reference proteome</keyword>
<evidence type="ECO:0000313" key="3">
    <source>
        <dbReference type="Proteomes" id="UP000019335"/>
    </source>
</evidence>
<name>W7TCT4_9STRA</name>
<evidence type="ECO:0000313" key="2">
    <source>
        <dbReference type="EMBL" id="EWM24825.1"/>
    </source>
</evidence>